<evidence type="ECO:0000313" key="1">
    <source>
        <dbReference type="EMBL" id="JAH41622.1"/>
    </source>
</evidence>
<sequence>MQHHMDQSFSLEIGSFVIYKIKSPNNIHYLKSKSQTHAVTSNKRCE</sequence>
<organism evidence="1">
    <name type="scientific">Anguilla anguilla</name>
    <name type="common">European freshwater eel</name>
    <name type="synonym">Muraena anguilla</name>
    <dbReference type="NCBI Taxonomy" id="7936"/>
    <lineage>
        <taxon>Eukaryota</taxon>
        <taxon>Metazoa</taxon>
        <taxon>Chordata</taxon>
        <taxon>Craniata</taxon>
        <taxon>Vertebrata</taxon>
        <taxon>Euteleostomi</taxon>
        <taxon>Actinopterygii</taxon>
        <taxon>Neopterygii</taxon>
        <taxon>Teleostei</taxon>
        <taxon>Anguilliformes</taxon>
        <taxon>Anguillidae</taxon>
        <taxon>Anguilla</taxon>
    </lineage>
</organism>
<dbReference type="EMBL" id="GBXM01066955">
    <property type="protein sequence ID" value="JAH41622.1"/>
    <property type="molecule type" value="Transcribed_RNA"/>
</dbReference>
<accession>A0A0E9SK58</accession>
<proteinExistence type="predicted"/>
<dbReference type="AlphaFoldDB" id="A0A0E9SK58"/>
<protein>
    <submittedName>
        <fullName evidence="1">Uncharacterized protein</fullName>
    </submittedName>
</protein>
<name>A0A0E9SK58_ANGAN</name>
<reference evidence="1" key="1">
    <citation type="submission" date="2014-11" db="EMBL/GenBank/DDBJ databases">
        <authorList>
            <person name="Amaro Gonzalez C."/>
        </authorList>
    </citation>
    <scope>NUCLEOTIDE SEQUENCE</scope>
</reference>
<reference evidence="1" key="2">
    <citation type="journal article" date="2015" name="Fish Shellfish Immunol.">
        <title>Early steps in the European eel (Anguilla anguilla)-Vibrio vulnificus interaction in the gills: Role of the RtxA13 toxin.</title>
        <authorList>
            <person name="Callol A."/>
            <person name="Pajuelo D."/>
            <person name="Ebbesson L."/>
            <person name="Teles M."/>
            <person name="MacKenzie S."/>
            <person name="Amaro C."/>
        </authorList>
    </citation>
    <scope>NUCLEOTIDE SEQUENCE</scope>
</reference>